<keyword evidence="2" id="KW-1185">Reference proteome</keyword>
<proteinExistence type="predicted"/>
<accession>A0ABW7RPD2</accession>
<dbReference type="SFLD" id="SFLDS00003">
    <property type="entry name" value="Haloacid_Dehalogenase"/>
    <property type="match status" value="1"/>
</dbReference>
<dbReference type="PANTHER" id="PTHR43434">
    <property type="entry name" value="PHOSPHOGLYCOLATE PHOSPHATASE"/>
    <property type="match status" value="1"/>
</dbReference>
<dbReference type="Proteomes" id="UP001610990">
    <property type="component" value="Unassembled WGS sequence"/>
</dbReference>
<dbReference type="RefSeq" id="WP_397676206.1">
    <property type="nucleotide sequence ID" value="NZ_JBIRGH010000029.1"/>
</dbReference>
<dbReference type="InterPro" id="IPR036412">
    <property type="entry name" value="HAD-like_sf"/>
</dbReference>
<protein>
    <submittedName>
        <fullName evidence="1">HAD family hydrolase</fullName>
        <ecNumber evidence="1">3.-.-.-</ecNumber>
    </submittedName>
</protein>
<dbReference type="InterPro" id="IPR050155">
    <property type="entry name" value="HAD-like_hydrolase_sf"/>
</dbReference>
<dbReference type="SUPFAM" id="SSF56784">
    <property type="entry name" value="HAD-like"/>
    <property type="match status" value="1"/>
</dbReference>
<dbReference type="Gene3D" id="3.40.50.1000">
    <property type="entry name" value="HAD superfamily/HAD-like"/>
    <property type="match status" value="1"/>
</dbReference>
<dbReference type="PANTHER" id="PTHR43434:SF1">
    <property type="entry name" value="PHOSPHOGLYCOLATE PHOSPHATASE"/>
    <property type="match status" value="1"/>
</dbReference>
<dbReference type="Gene3D" id="1.10.150.240">
    <property type="entry name" value="Putative phosphatase, domain 2"/>
    <property type="match status" value="1"/>
</dbReference>
<evidence type="ECO:0000313" key="2">
    <source>
        <dbReference type="Proteomes" id="UP001610990"/>
    </source>
</evidence>
<dbReference type="InterPro" id="IPR023214">
    <property type="entry name" value="HAD_sf"/>
</dbReference>
<comment type="caution">
    <text evidence="1">The sequence shown here is derived from an EMBL/GenBank/DDBJ whole genome shotgun (WGS) entry which is preliminary data.</text>
</comment>
<name>A0ABW7RPD2_9ACTN</name>
<evidence type="ECO:0000313" key="1">
    <source>
        <dbReference type="EMBL" id="MFH8589053.1"/>
    </source>
</evidence>
<reference evidence="1 2" key="1">
    <citation type="submission" date="2024-10" db="EMBL/GenBank/DDBJ databases">
        <title>The Natural Products Discovery Center: Release of the First 8490 Sequenced Strains for Exploring Actinobacteria Biosynthetic Diversity.</title>
        <authorList>
            <person name="Kalkreuter E."/>
            <person name="Kautsar S.A."/>
            <person name="Yang D."/>
            <person name="Bader C.D."/>
            <person name="Teijaro C.N."/>
            <person name="Fluegel L."/>
            <person name="Davis C.M."/>
            <person name="Simpson J.R."/>
            <person name="Lauterbach L."/>
            <person name="Steele A.D."/>
            <person name="Gui C."/>
            <person name="Meng S."/>
            <person name="Li G."/>
            <person name="Viehrig K."/>
            <person name="Ye F."/>
            <person name="Su P."/>
            <person name="Kiefer A.F."/>
            <person name="Nichols A."/>
            <person name="Cepeda A.J."/>
            <person name="Yan W."/>
            <person name="Fan B."/>
            <person name="Jiang Y."/>
            <person name="Adhikari A."/>
            <person name="Zheng C.-J."/>
            <person name="Schuster L."/>
            <person name="Cowan T.M."/>
            <person name="Smanski M.J."/>
            <person name="Chevrette M.G."/>
            <person name="De Carvalho L.P.S."/>
            <person name="Shen B."/>
        </authorList>
    </citation>
    <scope>NUCLEOTIDE SEQUENCE [LARGE SCALE GENOMIC DNA]</scope>
    <source>
        <strain evidence="1 2">NPDC018013</strain>
    </source>
</reference>
<dbReference type="InterPro" id="IPR023198">
    <property type="entry name" value="PGP-like_dom2"/>
</dbReference>
<gene>
    <name evidence="1" type="ORF">ACH4GP_32535</name>
</gene>
<organism evidence="1 2">
    <name type="scientific">Streptomyces celluloflavus</name>
    <dbReference type="NCBI Taxonomy" id="58344"/>
    <lineage>
        <taxon>Bacteria</taxon>
        <taxon>Bacillati</taxon>
        <taxon>Actinomycetota</taxon>
        <taxon>Actinomycetes</taxon>
        <taxon>Kitasatosporales</taxon>
        <taxon>Streptomycetaceae</taxon>
        <taxon>Streptomyces</taxon>
    </lineage>
</organism>
<dbReference type="EC" id="3.-.-.-" evidence="1"/>
<dbReference type="Pfam" id="PF12710">
    <property type="entry name" value="HAD"/>
    <property type="match status" value="1"/>
</dbReference>
<dbReference type="GO" id="GO:0016787">
    <property type="term" value="F:hydrolase activity"/>
    <property type="evidence" value="ECO:0007669"/>
    <property type="project" value="UniProtKB-KW"/>
</dbReference>
<sequence>MELIVLWDIDHTLIENSGVSKEIYAAAFSALTGDPPTGPARTEGRTDRLIMRELFVRHALAEPDWAVVEAALARAGEERLEVLGERGTVLPGVREALKAASAHDGWISSVLTGNIAANARVKLSAFHLDPLLDLPVGAYGADAEQRPDLVSVARERAQRLRGVRDDVHVVLVGDTPRDVEAALATGSGIVAVASGVHSPEELAAAGADVVLPDLSDTAQLLRILESFTARQKVPGRLRKRPHKG</sequence>
<dbReference type="EMBL" id="JBIRGH010000029">
    <property type="protein sequence ID" value="MFH8589053.1"/>
    <property type="molecule type" value="Genomic_DNA"/>
</dbReference>
<keyword evidence="1" id="KW-0378">Hydrolase</keyword>
<dbReference type="SFLD" id="SFLDG01129">
    <property type="entry name" value="C1.5:_HAD__Beta-PGM__Phosphata"/>
    <property type="match status" value="1"/>
</dbReference>